<gene>
    <name evidence="2" type="ORF">LECACI_7A008044</name>
</gene>
<reference evidence="2" key="1">
    <citation type="submission" date="2023-11" db="EMBL/GenBank/DDBJ databases">
        <authorList>
            <person name="Alioto T."/>
            <person name="Alioto T."/>
            <person name="Gomez Garrido J."/>
        </authorList>
    </citation>
    <scope>NUCLEOTIDE SEQUENCE</scope>
</reference>
<dbReference type="Proteomes" id="UP001296104">
    <property type="component" value="Unassembled WGS sequence"/>
</dbReference>
<feature type="region of interest" description="Disordered" evidence="1">
    <location>
        <begin position="200"/>
        <end position="225"/>
    </location>
</feature>
<accession>A0AAI9ECE4</accession>
<evidence type="ECO:0000313" key="3">
    <source>
        <dbReference type="Proteomes" id="UP001296104"/>
    </source>
</evidence>
<protein>
    <submittedName>
        <fullName evidence="2">Uncharacterized protein</fullName>
    </submittedName>
</protein>
<evidence type="ECO:0000256" key="1">
    <source>
        <dbReference type="SAM" id="MobiDB-lite"/>
    </source>
</evidence>
<organism evidence="2 3">
    <name type="scientific">Lecanosticta acicola</name>
    <dbReference type="NCBI Taxonomy" id="111012"/>
    <lineage>
        <taxon>Eukaryota</taxon>
        <taxon>Fungi</taxon>
        <taxon>Dikarya</taxon>
        <taxon>Ascomycota</taxon>
        <taxon>Pezizomycotina</taxon>
        <taxon>Dothideomycetes</taxon>
        <taxon>Dothideomycetidae</taxon>
        <taxon>Mycosphaerellales</taxon>
        <taxon>Mycosphaerellaceae</taxon>
        <taxon>Lecanosticta</taxon>
    </lineage>
</organism>
<sequence>MAPQVVTVYTRTTDGQLHEVGKVELHKINQLSPRVCKNLRGSSGKTVVLDESEFDRDASKWILAWMNRYDLKKAIDADGQQMLVKDLKTPLGKKDAKGEPEFPDIVKVFATSYAFGIPVPVKGTDFHDKIYEYIHMGALTADEFRMLFEWLQLSKNDLLKTAVHQTAYLNGSGKASPEIEEIENAAKEFGVLEELQGRTAHHAANKKRQDAAKAAYDARQAREAA</sequence>
<dbReference type="AlphaFoldDB" id="A0AAI9ECE4"/>
<keyword evidence="3" id="KW-1185">Reference proteome</keyword>
<name>A0AAI9ECE4_9PEZI</name>
<evidence type="ECO:0000313" key="2">
    <source>
        <dbReference type="EMBL" id="CAK4032886.1"/>
    </source>
</evidence>
<comment type="caution">
    <text evidence="2">The sequence shown here is derived from an EMBL/GenBank/DDBJ whole genome shotgun (WGS) entry which is preliminary data.</text>
</comment>
<dbReference type="EMBL" id="CAVMBE010000073">
    <property type="protein sequence ID" value="CAK4032886.1"/>
    <property type="molecule type" value="Genomic_DNA"/>
</dbReference>
<proteinExistence type="predicted"/>